<evidence type="ECO:0000313" key="6">
    <source>
        <dbReference type="EMBL" id="KAL2816008.1"/>
    </source>
</evidence>
<evidence type="ECO:0000259" key="5">
    <source>
        <dbReference type="PROSITE" id="PS50240"/>
    </source>
</evidence>
<dbReference type="PROSITE" id="PS00134">
    <property type="entry name" value="TRYPSIN_HIS"/>
    <property type="match status" value="1"/>
</dbReference>
<dbReference type="PANTHER" id="PTHR24276">
    <property type="entry name" value="POLYSERASE-RELATED"/>
    <property type="match status" value="1"/>
</dbReference>
<organism evidence="6 7">
    <name type="scientific">Aspergillus cavernicola</name>
    <dbReference type="NCBI Taxonomy" id="176166"/>
    <lineage>
        <taxon>Eukaryota</taxon>
        <taxon>Fungi</taxon>
        <taxon>Dikarya</taxon>
        <taxon>Ascomycota</taxon>
        <taxon>Pezizomycotina</taxon>
        <taxon>Eurotiomycetes</taxon>
        <taxon>Eurotiomycetidae</taxon>
        <taxon>Eurotiales</taxon>
        <taxon>Aspergillaceae</taxon>
        <taxon>Aspergillus</taxon>
        <taxon>Aspergillus subgen. Nidulantes</taxon>
    </lineage>
</organism>
<evidence type="ECO:0000313" key="7">
    <source>
        <dbReference type="Proteomes" id="UP001610335"/>
    </source>
</evidence>
<dbReference type="Proteomes" id="UP001610335">
    <property type="component" value="Unassembled WGS sequence"/>
</dbReference>
<gene>
    <name evidence="6" type="ORF">BDW59DRAFT_12230</name>
</gene>
<keyword evidence="3" id="KW-0378">Hydrolase</keyword>
<dbReference type="PANTHER" id="PTHR24276:SF91">
    <property type="entry name" value="AT26814P-RELATED"/>
    <property type="match status" value="1"/>
</dbReference>
<dbReference type="SMART" id="SM00020">
    <property type="entry name" value="Tryp_SPc"/>
    <property type="match status" value="1"/>
</dbReference>
<comment type="caution">
    <text evidence="6">The sequence shown here is derived from an EMBL/GenBank/DDBJ whole genome shotgun (WGS) entry which is preliminary data.</text>
</comment>
<sequence length="246" mass="25028">MKPSILFLSLVSSVLAEEAIVGGDDAEITDYPYQIALLSNGRLICGGSIISSQYVVTAGHCTSGASASSLSIRAGSTQNASGGTVVPVSAIAVHPDYNEDTVDGDISILTLGRELTFGNGIAAVDLPTSSSLPSAGTTATATGWGALEEGGDVSPNLQFVELPIVDKQECASDYQEFNELTASMFCAGVPEGGRDACQGDSGGPLVADGVLIGITSWGNGCARPGYPGVYSSPAYFRDFISSVTGI</sequence>
<dbReference type="PROSITE" id="PS50240">
    <property type="entry name" value="TRYPSIN_DOM"/>
    <property type="match status" value="1"/>
</dbReference>
<dbReference type="EMBL" id="JBFXLS010000106">
    <property type="protein sequence ID" value="KAL2816008.1"/>
    <property type="molecule type" value="Genomic_DNA"/>
</dbReference>
<keyword evidence="3" id="KW-0720">Serine protease</keyword>
<keyword evidence="7" id="KW-1185">Reference proteome</keyword>
<dbReference type="SUPFAM" id="SSF50494">
    <property type="entry name" value="Trypsin-like serine proteases"/>
    <property type="match status" value="1"/>
</dbReference>
<feature type="domain" description="Peptidase S1" evidence="5">
    <location>
        <begin position="20"/>
        <end position="245"/>
    </location>
</feature>
<protein>
    <submittedName>
        <fullName evidence="6">Trypsin-like cysteine/serine peptidase domain-containing protein</fullName>
    </submittedName>
</protein>
<evidence type="ECO:0000256" key="3">
    <source>
        <dbReference type="RuleBase" id="RU363034"/>
    </source>
</evidence>
<dbReference type="InterPro" id="IPR033116">
    <property type="entry name" value="TRYPSIN_SER"/>
</dbReference>
<dbReference type="PROSITE" id="PS00135">
    <property type="entry name" value="TRYPSIN_SER"/>
    <property type="match status" value="1"/>
</dbReference>
<proteinExistence type="inferred from homology"/>
<feature type="chain" id="PRO_5047286814" evidence="4">
    <location>
        <begin position="17"/>
        <end position="246"/>
    </location>
</feature>
<dbReference type="InterPro" id="IPR043504">
    <property type="entry name" value="Peptidase_S1_PA_chymotrypsin"/>
</dbReference>
<keyword evidence="2" id="KW-1015">Disulfide bond</keyword>
<dbReference type="InterPro" id="IPR009003">
    <property type="entry name" value="Peptidase_S1_PA"/>
</dbReference>
<dbReference type="Gene3D" id="2.40.10.10">
    <property type="entry name" value="Trypsin-like serine proteases"/>
    <property type="match status" value="1"/>
</dbReference>
<dbReference type="InterPro" id="IPR050430">
    <property type="entry name" value="Peptidase_S1"/>
</dbReference>
<feature type="signal peptide" evidence="4">
    <location>
        <begin position="1"/>
        <end position="16"/>
    </location>
</feature>
<dbReference type="CDD" id="cd00190">
    <property type="entry name" value="Tryp_SPc"/>
    <property type="match status" value="1"/>
</dbReference>
<keyword evidence="3" id="KW-0645">Protease</keyword>
<dbReference type="InterPro" id="IPR001254">
    <property type="entry name" value="Trypsin_dom"/>
</dbReference>
<dbReference type="InterPro" id="IPR018114">
    <property type="entry name" value="TRYPSIN_HIS"/>
</dbReference>
<comment type="similarity">
    <text evidence="1">Belongs to the peptidase S1 family.</text>
</comment>
<accession>A0ABR4HKJ7</accession>
<reference evidence="6 7" key="1">
    <citation type="submission" date="2024-07" db="EMBL/GenBank/DDBJ databases">
        <title>Section-level genome sequencing and comparative genomics of Aspergillus sections Usti and Cavernicolus.</title>
        <authorList>
            <consortium name="Lawrence Berkeley National Laboratory"/>
            <person name="Nybo J.L."/>
            <person name="Vesth T.C."/>
            <person name="Theobald S."/>
            <person name="Frisvad J.C."/>
            <person name="Larsen T.O."/>
            <person name="Kjaerboelling I."/>
            <person name="Rothschild-Mancinelli K."/>
            <person name="Lyhne E.K."/>
            <person name="Kogle M.E."/>
            <person name="Barry K."/>
            <person name="Clum A."/>
            <person name="Na H."/>
            <person name="Ledsgaard L."/>
            <person name="Lin J."/>
            <person name="Lipzen A."/>
            <person name="Kuo A."/>
            <person name="Riley R."/>
            <person name="Mondo S."/>
            <person name="LaButti K."/>
            <person name="Haridas S."/>
            <person name="Pangalinan J."/>
            <person name="Salamov A.A."/>
            <person name="Simmons B.A."/>
            <person name="Magnuson J.K."/>
            <person name="Chen J."/>
            <person name="Drula E."/>
            <person name="Henrissat B."/>
            <person name="Wiebenga A."/>
            <person name="Lubbers R.J."/>
            <person name="Gomes A.C."/>
            <person name="Makela M.R."/>
            <person name="Stajich J."/>
            <person name="Grigoriev I.V."/>
            <person name="Mortensen U.H."/>
            <person name="De vries R.P."/>
            <person name="Baker S.E."/>
            <person name="Andersen M.R."/>
        </authorList>
    </citation>
    <scope>NUCLEOTIDE SEQUENCE [LARGE SCALE GENOMIC DNA]</scope>
    <source>
        <strain evidence="6 7">CBS 600.67</strain>
    </source>
</reference>
<name>A0ABR4HKJ7_9EURO</name>
<dbReference type="Pfam" id="PF00089">
    <property type="entry name" value="Trypsin"/>
    <property type="match status" value="1"/>
</dbReference>
<keyword evidence="4" id="KW-0732">Signal</keyword>
<evidence type="ECO:0000256" key="2">
    <source>
        <dbReference type="ARBA" id="ARBA00023157"/>
    </source>
</evidence>
<dbReference type="InterPro" id="IPR001314">
    <property type="entry name" value="Peptidase_S1A"/>
</dbReference>
<evidence type="ECO:0000256" key="1">
    <source>
        <dbReference type="ARBA" id="ARBA00007664"/>
    </source>
</evidence>
<dbReference type="PRINTS" id="PR00722">
    <property type="entry name" value="CHYMOTRYPSIN"/>
</dbReference>
<evidence type="ECO:0000256" key="4">
    <source>
        <dbReference type="SAM" id="SignalP"/>
    </source>
</evidence>